<sequence length="280" mass="30983">MAGNNWMTLLRDNSFKYDKPITELVIPGTHDSGAYEYAYTPMVRAQNLNIRGQLDAGVRALDIRCGATFFSGYNVFHGPIDLGMTVDSVIADIRSFLDDNPGEFVILMLKQEVGFTDISNAVNKIVNDGLGNKLWQKDDNRTKWPTTEKCKGKAIVFSRFTIIDANHYSTAGWAGDFASKNLNVGGNLSVEIQDLYNSPSVVNKKAAILALHNKGKIDYTGTTLYLNFSSFVWKPYEPLTIGPSQMTPYLMRLNKGAGVICVDGADSQLLDQLISLNNFM</sequence>
<comment type="catalytic activity">
    <reaction evidence="1">
        <text>a 1,2-diacyl-sn-glycero-3-phospho-(1D-myo-inositol) = 1D-myo-inositol 1,2-cyclic phosphate + a 1,2-diacyl-sn-glycerol</text>
        <dbReference type="Rhea" id="RHEA:17093"/>
        <dbReference type="ChEBI" id="CHEBI:17815"/>
        <dbReference type="ChEBI" id="CHEBI:57880"/>
        <dbReference type="ChEBI" id="CHEBI:58484"/>
        <dbReference type="EC" id="4.6.1.13"/>
    </reaction>
</comment>
<organism evidence="7 8">
    <name type="scientific">Candidatus Methylobacter titanis</name>
    <dbReference type="NCBI Taxonomy" id="3053457"/>
    <lineage>
        <taxon>Bacteria</taxon>
        <taxon>Pseudomonadati</taxon>
        <taxon>Pseudomonadota</taxon>
        <taxon>Gammaproteobacteria</taxon>
        <taxon>Methylococcales</taxon>
        <taxon>Methylococcaceae</taxon>
        <taxon>Methylobacter</taxon>
    </lineage>
</organism>
<dbReference type="SMART" id="SM00148">
    <property type="entry name" value="PLCXc"/>
    <property type="match status" value="1"/>
</dbReference>
<dbReference type="InterPro" id="IPR051057">
    <property type="entry name" value="PI-PLC_domain"/>
</dbReference>
<evidence type="ECO:0000313" key="7">
    <source>
        <dbReference type="EMBL" id="MDI1230765.1"/>
    </source>
</evidence>
<evidence type="ECO:0000256" key="3">
    <source>
        <dbReference type="ARBA" id="ARBA00019758"/>
    </source>
</evidence>
<dbReference type="Gene3D" id="3.20.20.190">
    <property type="entry name" value="Phosphatidylinositol (PI) phosphodiesterase"/>
    <property type="match status" value="1"/>
</dbReference>
<proteinExistence type="predicted"/>
<gene>
    <name evidence="7" type="ORF">PSU93_06415</name>
</gene>
<dbReference type="SUPFAM" id="SSF51695">
    <property type="entry name" value="PLC-like phosphodiesterases"/>
    <property type="match status" value="1"/>
</dbReference>
<dbReference type="EMBL" id="JAQSDF010000014">
    <property type="protein sequence ID" value="MDI1230765.1"/>
    <property type="molecule type" value="Genomic_DNA"/>
</dbReference>
<dbReference type="InterPro" id="IPR017946">
    <property type="entry name" value="PLC-like_Pdiesterase_TIM-brl"/>
</dbReference>
<name>A0AA43Q342_9GAMM</name>
<dbReference type="EC" id="4.6.1.13" evidence="2"/>
<comment type="caution">
    <text evidence="7">The sequence shown here is derived from an EMBL/GenBank/DDBJ whole genome shotgun (WGS) entry which is preliminary data.</text>
</comment>
<evidence type="ECO:0000256" key="1">
    <source>
        <dbReference type="ARBA" id="ARBA00001316"/>
    </source>
</evidence>
<dbReference type="GO" id="GO:0004436">
    <property type="term" value="F:phosphatidylinositol diacylglycerol-lyase activity"/>
    <property type="evidence" value="ECO:0007669"/>
    <property type="project" value="UniProtKB-EC"/>
</dbReference>
<reference evidence="7" key="1">
    <citation type="submission" date="2023-01" db="EMBL/GenBank/DDBJ databases">
        <title>Biogeochemical cycle of methane in antarctic sediments.</title>
        <authorList>
            <person name="Roldan D.M."/>
            <person name="Menes R.J."/>
        </authorList>
    </citation>
    <scope>NUCLEOTIDE SEQUENCE [LARGE SCALE GENOMIC DNA]</scope>
    <source>
        <strain evidence="7">K-2018 MAG008</strain>
    </source>
</reference>
<protein>
    <recommendedName>
        <fullName evidence="3">1-phosphatidylinositol phosphodiesterase</fullName>
        <ecNumber evidence="2">4.6.1.13</ecNumber>
    </recommendedName>
    <alternativeName>
        <fullName evidence="4">Phosphatidylinositol diacylglycerol-lyase</fullName>
    </alternativeName>
    <alternativeName>
        <fullName evidence="5">Phosphatidylinositol-specific phospholipase C</fullName>
    </alternativeName>
</protein>
<dbReference type="GO" id="GO:0008081">
    <property type="term" value="F:phosphoric diester hydrolase activity"/>
    <property type="evidence" value="ECO:0007669"/>
    <property type="project" value="InterPro"/>
</dbReference>
<evidence type="ECO:0000256" key="5">
    <source>
        <dbReference type="ARBA" id="ARBA00030782"/>
    </source>
</evidence>
<evidence type="ECO:0000256" key="4">
    <source>
        <dbReference type="ARBA" id="ARBA00030474"/>
    </source>
</evidence>
<dbReference type="Pfam" id="PF00388">
    <property type="entry name" value="PI-PLC-X"/>
    <property type="match status" value="1"/>
</dbReference>
<keyword evidence="8" id="KW-1185">Reference proteome</keyword>
<evidence type="ECO:0000256" key="2">
    <source>
        <dbReference type="ARBA" id="ARBA00012581"/>
    </source>
</evidence>
<dbReference type="PANTHER" id="PTHR13593">
    <property type="match status" value="1"/>
</dbReference>
<feature type="domain" description="Phosphatidylinositol-specific phospholipase C X" evidence="6">
    <location>
        <begin position="15"/>
        <end position="159"/>
    </location>
</feature>
<evidence type="ECO:0000313" key="8">
    <source>
        <dbReference type="Proteomes" id="UP001160519"/>
    </source>
</evidence>
<dbReference type="InterPro" id="IPR000909">
    <property type="entry name" value="PLipase_C_PInositol-sp_X_dom"/>
</dbReference>
<dbReference type="Proteomes" id="UP001160519">
    <property type="component" value="Unassembled WGS sequence"/>
</dbReference>
<accession>A0AA43Q342</accession>
<evidence type="ECO:0000259" key="6">
    <source>
        <dbReference type="SMART" id="SM00148"/>
    </source>
</evidence>
<dbReference type="PANTHER" id="PTHR13593:SF113">
    <property type="entry name" value="SI:DKEY-266F7.9"/>
    <property type="match status" value="1"/>
</dbReference>
<dbReference type="PROSITE" id="PS50007">
    <property type="entry name" value="PIPLC_X_DOMAIN"/>
    <property type="match status" value="1"/>
</dbReference>
<dbReference type="AlphaFoldDB" id="A0AA43Q342"/>
<dbReference type="GO" id="GO:0006629">
    <property type="term" value="P:lipid metabolic process"/>
    <property type="evidence" value="ECO:0007669"/>
    <property type="project" value="InterPro"/>
</dbReference>